<feature type="compositionally biased region" description="Pro residues" evidence="1">
    <location>
        <begin position="50"/>
        <end position="64"/>
    </location>
</feature>
<dbReference type="AlphaFoldDB" id="S3A3S2"/>
<sequence length="107" mass="11526">MIGVFTKFFRVGYTLHQPGEKVNMTLPEWAEAVERGVIVPEGVEEAPAETPTPTPTPVPAPVEPASPAARRPRKTAPKAEWEAYAKQLGIKTSGMSVREIIAACSKA</sequence>
<feature type="region of interest" description="Disordered" evidence="1">
    <location>
        <begin position="45"/>
        <end position="78"/>
    </location>
</feature>
<name>S3A3S2_9CORY</name>
<dbReference type="PATRIC" id="fig|1125779.3.peg.150"/>
<organism evidence="2 3">
    <name type="scientific">Corynebacterium pyruviciproducens ATCC BAA-1742</name>
    <dbReference type="NCBI Taxonomy" id="1125779"/>
    <lineage>
        <taxon>Bacteria</taxon>
        <taxon>Bacillati</taxon>
        <taxon>Actinomycetota</taxon>
        <taxon>Actinomycetes</taxon>
        <taxon>Mycobacteriales</taxon>
        <taxon>Corynebacteriaceae</taxon>
        <taxon>Corynebacterium</taxon>
    </lineage>
</organism>
<gene>
    <name evidence="2" type="ORF">HMPREF1219_00159</name>
</gene>
<dbReference type="HOGENOM" id="CLU_2205662_0_0_11"/>
<dbReference type="STRING" id="1125779.HMPREF1219_00159"/>
<proteinExistence type="predicted"/>
<evidence type="ECO:0000256" key="1">
    <source>
        <dbReference type="SAM" id="MobiDB-lite"/>
    </source>
</evidence>
<evidence type="ECO:0000313" key="2">
    <source>
        <dbReference type="EMBL" id="EPD70864.1"/>
    </source>
</evidence>
<keyword evidence="3" id="KW-1185">Reference proteome</keyword>
<accession>S3A3S2</accession>
<dbReference type="EMBL" id="ATBY01000002">
    <property type="protein sequence ID" value="EPD70864.1"/>
    <property type="molecule type" value="Genomic_DNA"/>
</dbReference>
<evidence type="ECO:0000313" key="3">
    <source>
        <dbReference type="Proteomes" id="UP000014408"/>
    </source>
</evidence>
<dbReference type="Proteomes" id="UP000014408">
    <property type="component" value="Unassembled WGS sequence"/>
</dbReference>
<protein>
    <submittedName>
        <fullName evidence="2">Uncharacterized protein</fullName>
    </submittedName>
</protein>
<comment type="caution">
    <text evidence="2">The sequence shown here is derived from an EMBL/GenBank/DDBJ whole genome shotgun (WGS) entry which is preliminary data.</text>
</comment>
<reference evidence="2 3" key="1">
    <citation type="submission" date="2013-05" db="EMBL/GenBank/DDBJ databases">
        <title>The Genome Sequence of Corynebacterium pyruviciproducens 1773O (ATCC BAA-1742).</title>
        <authorList>
            <consortium name="The Broad Institute Genomics Platform"/>
            <person name="Earl A."/>
            <person name="Ward D."/>
            <person name="Feldgarden M."/>
            <person name="Gevers D."/>
            <person name="Tong J."/>
            <person name="Walker B."/>
            <person name="Young S."/>
            <person name="Zeng Q."/>
            <person name="Gargeya S."/>
            <person name="Fitzgerald M."/>
            <person name="Haas B."/>
            <person name="Abouelleil A."/>
            <person name="Allen A.W."/>
            <person name="Alvarado L."/>
            <person name="Arachchi H.M."/>
            <person name="Berlin A.M."/>
            <person name="Chapman S.B."/>
            <person name="Gainer-Dewar J."/>
            <person name="Goldberg J."/>
            <person name="Griggs A."/>
            <person name="Gujja S."/>
            <person name="Hansen M."/>
            <person name="Howarth C."/>
            <person name="Imamovic A."/>
            <person name="Ireland A."/>
            <person name="Larimer J."/>
            <person name="McCowan C."/>
            <person name="Murphy C."/>
            <person name="Pearson M."/>
            <person name="Poon T.W."/>
            <person name="Priest M."/>
            <person name="Roberts A."/>
            <person name="Saif S."/>
            <person name="Shea T."/>
            <person name="Sisk P."/>
            <person name="Sykes S."/>
            <person name="Wortman J."/>
            <person name="Nusbaum C."/>
            <person name="Birren B."/>
        </authorList>
    </citation>
    <scope>NUCLEOTIDE SEQUENCE [LARGE SCALE GENOMIC DNA]</scope>
    <source>
        <strain evidence="2 3">ATCC BAA-1742</strain>
    </source>
</reference>